<dbReference type="OrthoDB" id="9811036at2"/>
<dbReference type="InterPro" id="IPR013766">
    <property type="entry name" value="Thioredoxin_domain"/>
</dbReference>
<dbReference type="Pfam" id="PF02683">
    <property type="entry name" value="DsbD_TM"/>
    <property type="match status" value="1"/>
</dbReference>
<dbReference type="PATRIC" id="fig|466.6.peg.1334"/>
<dbReference type="STRING" id="466.Lmac_1259"/>
<keyword evidence="6 7" id="KW-0472">Membrane</keyword>
<evidence type="ECO:0000256" key="5">
    <source>
        <dbReference type="ARBA" id="ARBA00022989"/>
    </source>
</evidence>
<comment type="subcellular location">
    <subcellularLocation>
        <location evidence="1">Cell membrane</location>
        <topology evidence="1">Multi-pass membrane protein</topology>
    </subcellularLocation>
</comment>
<sequence>MKHLIRLFGAMTLMLISHAVWSFSWGFDSANPDIVINFIQQNNALIYLGTFFIVGILLAFTPCVLPMVPILSGIIVGQDSLSTPKAIKLSLGYVLGMAITYATAGMLAGFMGSTVQTLMQRPVVIVGFSLLFVLMALSMLGLFELRLPTHLHARLNRLSQRSNKSHFLSTLLMGVISTLIVSPCVTAPLIGVLTYISQSGQALNGGLILFVMALGMGIPLIIVAAGYGSLLPKTGAWMIRIKQLFGIVMLAIAIWMSGRVLPVIITHLLWAVLFIATGFTLAMQRSIEDKSARLSQILGIIVLGFGSIFTYSMVSPFVPAKAVTKANTSTRFLEVNTLQGIQQELARAKKENKPVFLEFSASWCSDCQDMDTKVFNQPEVIKAMKNLFAVKVNLSENNQEVADIKKSFAIYGTPTLLFFDAQGQRLNQFTSVGYISKTAMLSLLKQASSHALPLS</sequence>
<feature type="transmembrane region" description="Helical" evidence="7">
    <location>
        <begin position="294"/>
        <end position="314"/>
    </location>
</feature>
<evidence type="ECO:0000259" key="8">
    <source>
        <dbReference type="PROSITE" id="PS51352"/>
    </source>
</evidence>
<dbReference type="Gene3D" id="3.40.30.10">
    <property type="entry name" value="Glutaredoxin"/>
    <property type="match status" value="1"/>
</dbReference>
<organism evidence="9 10">
    <name type="scientific">Legionella maceachernii</name>
    <dbReference type="NCBI Taxonomy" id="466"/>
    <lineage>
        <taxon>Bacteria</taxon>
        <taxon>Pseudomonadati</taxon>
        <taxon>Pseudomonadota</taxon>
        <taxon>Gammaproteobacteria</taxon>
        <taxon>Legionellales</taxon>
        <taxon>Legionellaceae</taxon>
        <taxon>Legionella</taxon>
    </lineage>
</organism>
<feature type="transmembrane region" description="Helical" evidence="7">
    <location>
        <begin position="264"/>
        <end position="282"/>
    </location>
</feature>
<dbReference type="PANTHER" id="PTHR32234:SF0">
    <property type="entry name" value="THIOL:DISULFIDE INTERCHANGE PROTEIN DSBD"/>
    <property type="match status" value="1"/>
</dbReference>
<dbReference type="Pfam" id="PF13899">
    <property type="entry name" value="Thioredoxin_7"/>
    <property type="match status" value="1"/>
</dbReference>
<dbReference type="GO" id="GO:0005886">
    <property type="term" value="C:plasma membrane"/>
    <property type="evidence" value="ECO:0007669"/>
    <property type="project" value="UniProtKB-SubCell"/>
</dbReference>
<feature type="domain" description="Thioredoxin" evidence="8">
    <location>
        <begin position="312"/>
        <end position="449"/>
    </location>
</feature>
<dbReference type="Proteomes" id="UP000054908">
    <property type="component" value="Unassembled WGS sequence"/>
</dbReference>
<dbReference type="PANTHER" id="PTHR32234">
    <property type="entry name" value="THIOL:DISULFIDE INTERCHANGE PROTEIN DSBD"/>
    <property type="match status" value="1"/>
</dbReference>
<dbReference type="InterPro" id="IPR036249">
    <property type="entry name" value="Thioredoxin-like_sf"/>
</dbReference>
<dbReference type="PROSITE" id="PS51352">
    <property type="entry name" value="THIOREDOXIN_2"/>
    <property type="match status" value="1"/>
</dbReference>
<evidence type="ECO:0000256" key="2">
    <source>
        <dbReference type="ARBA" id="ARBA00022475"/>
    </source>
</evidence>
<evidence type="ECO:0000256" key="4">
    <source>
        <dbReference type="ARBA" id="ARBA00022748"/>
    </source>
</evidence>
<dbReference type="InterPro" id="IPR003834">
    <property type="entry name" value="Cyt_c_assmbl_TM_dom"/>
</dbReference>
<keyword evidence="10" id="KW-1185">Reference proteome</keyword>
<dbReference type="AlphaFoldDB" id="A0A0W0W4A5"/>
<dbReference type="GO" id="GO:0045454">
    <property type="term" value="P:cell redox homeostasis"/>
    <property type="evidence" value="ECO:0007669"/>
    <property type="project" value="TreeGrafter"/>
</dbReference>
<comment type="caution">
    <text evidence="9">The sequence shown here is derived from an EMBL/GenBank/DDBJ whole genome shotgun (WGS) entry which is preliminary data.</text>
</comment>
<feature type="transmembrane region" description="Helical" evidence="7">
    <location>
        <begin position="123"/>
        <end position="145"/>
    </location>
</feature>
<accession>A0A0W0W4A5</accession>
<evidence type="ECO:0000313" key="10">
    <source>
        <dbReference type="Proteomes" id="UP000054908"/>
    </source>
</evidence>
<name>A0A0W0W4A5_9GAMM</name>
<feature type="transmembrane region" description="Helical" evidence="7">
    <location>
        <begin position="89"/>
        <end position="111"/>
    </location>
</feature>
<feature type="transmembrane region" description="Helical" evidence="7">
    <location>
        <begin position="239"/>
        <end position="258"/>
    </location>
</feature>
<evidence type="ECO:0000313" key="9">
    <source>
        <dbReference type="EMBL" id="KTD27011.1"/>
    </source>
</evidence>
<protein>
    <submittedName>
        <fullName evidence="9">Thiol:disulfide interchange protein DsbD</fullName>
    </submittedName>
</protein>
<dbReference type="GO" id="GO:0017004">
    <property type="term" value="P:cytochrome complex assembly"/>
    <property type="evidence" value="ECO:0007669"/>
    <property type="project" value="UniProtKB-KW"/>
</dbReference>
<feature type="transmembrane region" description="Helical" evidence="7">
    <location>
        <begin position="166"/>
        <end position="196"/>
    </location>
</feature>
<dbReference type="EMBL" id="LNYL01000033">
    <property type="protein sequence ID" value="KTD27011.1"/>
    <property type="molecule type" value="Genomic_DNA"/>
</dbReference>
<dbReference type="SUPFAM" id="SSF52833">
    <property type="entry name" value="Thioredoxin-like"/>
    <property type="match status" value="1"/>
</dbReference>
<keyword evidence="3 7" id="KW-0812">Transmembrane</keyword>
<feature type="transmembrane region" description="Helical" evidence="7">
    <location>
        <begin position="46"/>
        <end position="77"/>
    </location>
</feature>
<dbReference type="GO" id="GO:0015035">
    <property type="term" value="F:protein-disulfide reductase activity"/>
    <property type="evidence" value="ECO:0007669"/>
    <property type="project" value="TreeGrafter"/>
</dbReference>
<dbReference type="RefSeq" id="WP_058452045.1">
    <property type="nucleotide sequence ID" value="NZ_CAAAIB010000009.1"/>
</dbReference>
<keyword evidence="5 7" id="KW-1133">Transmembrane helix</keyword>
<keyword evidence="2" id="KW-1003">Cell membrane</keyword>
<reference evidence="9 10" key="1">
    <citation type="submission" date="2015-11" db="EMBL/GenBank/DDBJ databases">
        <title>Genomic analysis of 38 Legionella species identifies large and diverse effector repertoires.</title>
        <authorList>
            <person name="Burstein D."/>
            <person name="Amaro F."/>
            <person name="Zusman T."/>
            <person name="Lifshitz Z."/>
            <person name="Cohen O."/>
            <person name="Gilbert J.A."/>
            <person name="Pupko T."/>
            <person name="Shuman H.A."/>
            <person name="Segal G."/>
        </authorList>
    </citation>
    <scope>NUCLEOTIDE SEQUENCE [LARGE SCALE GENOMIC DNA]</scope>
    <source>
        <strain evidence="9 10">PX-1-G2-E2</strain>
    </source>
</reference>
<proteinExistence type="predicted"/>
<dbReference type="NCBIfam" id="NF001419">
    <property type="entry name" value="PRK00293.1"/>
    <property type="match status" value="1"/>
</dbReference>
<evidence type="ECO:0000256" key="1">
    <source>
        <dbReference type="ARBA" id="ARBA00004651"/>
    </source>
</evidence>
<evidence type="ECO:0000256" key="6">
    <source>
        <dbReference type="ARBA" id="ARBA00023136"/>
    </source>
</evidence>
<gene>
    <name evidence="9" type="ORF">Lmac_1259</name>
</gene>
<evidence type="ECO:0000256" key="3">
    <source>
        <dbReference type="ARBA" id="ARBA00022692"/>
    </source>
</evidence>
<feature type="transmembrane region" description="Helical" evidence="7">
    <location>
        <begin position="202"/>
        <end position="227"/>
    </location>
</feature>
<evidence type="ECO:0000256" key="7">
    <source>
        <dbReference type="SAM" id="Phobius"/>
    </source>
</evidence>
<keyword evidence="4" id="KW-0201">Cytochrome c-type biogenesis</keyword>